<comment type="caution">
    <text evidence="7">The sequence shown here is derived from an EMBL/GenBank/DDBJ whole genome shotgun (WGS) entry which is preliminary data.</text>
</comment>
<organism evidence="7 8">
    <name type="scientific">Rhodosorus marinus</name>
    <dbReference type="NCBI Taxonomy" id="101924"/>
    <lineage>
        <taxon>Eukaryota</taxon>
        <taxon>Rhodophyta</taxon>
        <taxon>Stylonematophyceae</taxon>
        <taxon>Stylonematales</taxon>
        <taxon>Stylonemataceae</taxon>
        <taxon>Rhodosorus</taxon>
    </lineage>
</organism>
<feature type="transmembrane region" description="Helical" evidence="6">
    <location>
        <begin position="194"/>
        <end position="213"/>
    </location>
</feature>
<feature type="region of interest" description="Disordered" evidence="5">
    <location>
        <begin position="29"/>
        <end position="48"/>
    </location>
</feature>
<dbReference type="Pfam" id="PF01925">
    <property type="entry name" value="TauE"/>
    <property type="match status" value="1"/>
</dbReference>
<feature type="transmembrane region" description="Helical" evidence="6">
    <location>
        <begin position="151"/>
        <end position="173"/>
    </location>
</feature>
<evidence type="ECO:0000256" key="3">
    <source>
        <dbReference type="ARBA" id="ARBA00022989"/>
    </source>
</evidence>
<proteinExistence type="predicted"/>
<evidence type="ECO:0000256" key="1">
    <source>
        <dbReference type="ARBA" id="ARBA00004141"/>
    </source>
</evidence>
<protein>
    <recommendedName>
        <fullName evidence="9">Membrane transporter protein</fullName>
    </recommendedName>
</protein>
<feature type="transmembrane region" description="Helical" evidence="6">
    <location>
        <begin position="233"/>
        <end position="253"/>
    </location>
</feature>
<feature type="transmembrane region" description="Helical" evidence="6">
    <location>
        <begin position="60"/>
        <end position="84"/>
    </location>
</feature>
<evidence type="ECO:0000256" key="5">
    <source>
        <dbReference type="SAM" id="MobiDB-lite"/>
    </source>
</evidence>
<name>A0AAV8UPZ7_9RHOD</name>
<accession>A0AAV8UPZ7</accession>
<comment type="subcellular location">
    <subcellularLocation>
        <location evidence="1">Membrane</location>
        <topology evidence="1">Multi-pass membrane protein</topology>
    </subcellularLocation>
</comment>
<dbReference type="InterPro" id="IPR051598">
    <property type="entry name" value="TSUP/Inactive_protease-like"/>
</dbReference>
<keyword evidence="3 6" id="KW-1133">Transmembrane helix</keyword>
<sequence>MNANLFRGLVNRRGLQGVVSGRSSRSIKRNVRSERVEDDAASAGPANATVKPPRDMAKTFPIGLVSGSVGAVAGIGGATITIPLLCRFLGMKQKEAAGSALLAVCGTVCGSAYVFYQADAVNMETASYLTVSGALAAPLGAYFSARMPALTLRRLLGGFMMTLAPLLPLRKYLEAGHFKVRLFDEEMTDGKRGFLLGSGTLVGIVSGTLGVSGGPIVTPTVAILSKPDDFHKVLGTSFMAMTLPVLSGGLSYIRNGNVKLSIVPTLLAGTLIGANLGSKLALKLPSDYLQYFFGVFLFFGGLAIFRKPL</sequence>
<dbReference type="AlphaFoldDB" id="A0AAV8UPZ7"/>
<evidence type="ECO:0000313" key="7">
    <source>
        <dbReference type="EMBL" id="KAJ8902651.1"/>
    </source>
</evidence>
<evidence type="ECO:0000256" key="6">
    <source>
        <dbReference type="SAM" id="Phobius"/>
    </source>
</evidence>
<evidence type="ECO:0008006" key="9">
    <source>
        <dbReference type="Google" id="ProtNLM"/>
    </source>
</evidence>
<dbReference type="Proteomes" id="UP001157974">
    <property type="component" value="Unassembled WGS sequence"/>
</dbReference>
<gene>
    <name evidence="7" type="ORF">NDN08_005971</name>
</gene>
<dbReference type="PANTHER" id="PTHR43701:SF2">
    <property type="entry name" value="MEMBRANE TRANSPORTER PROTEIN YJNA-RELATED"/>
    <property type="match status" value="1"/>
</dbReference>
<evidence type="ECO:0000313" key="8">
    <source>
        <dbReference type="Proteomes" id="UP001157974"/>
    </source>
</evidence>
<dbReference type="PANTHER" id="PTHR43701">
    <property type="entry name" value="MEMBRANE TRANSPORTER PROTEIN MJ0441-RELATED"/>
    <property type="match status" value="1"/>
</dbReference>
<dbReference type="InterPro" id="IPR002781">
    <property type="entry name" value="TM_pro_TauE-like"/>
</dbReference>
<keyword evidence="4 6" id="KW-0472">Membrane</keyword>
<dbReference type="EMBL" id="JAMWBK010000008">
    <property type="protein sequence ID" value="KAJ8902651.1"/>
    <property type="molecule type" value="Genomic_DNA"/>
</dbReference>
<feature type="transmembrane region" description="Helical" evidence="6">
    <location>
        <begin position="128"/>
        <end position="145"/>
    </location>
</feature>
<evidence type="ECO:0000256" key="4">
    <source>
        <dbReference type="ARBA" id="ARBA00023136"/>
    </source>
</evidence>
<reference evidence="7 8" key="1">
    <citation type="journal article" date="2023" name="Nat. Commun.">
        <title>Origin of minicircular mitochondrial genomes in red algae.</title>
        <authorList>
            <person name="Lee Y."/>
            <person name="Cho C.H."/>
            <person name="Lee Y.M."/>
            <person name="Park S.I."/>
            <person name="Yang J.H."/>
            <person name="West J.A."/>
            <person name="Bhattacharya D."/>
            <person name="Yoon H.S."/>
        </authorList>
    </citation>
    <scope>NUCLEOTIDE SEQUENCE [LARGE SCALE GENOMIC DNA]</scope>
    <source>
        <strain evidence="7 8">CCMP1338</strain>
        <tissue evidence="7">Whole cell</tissue>
    </source>
</reference>
<feature type="transmembrane region" description="Helical" evidence="6">
    <location>
        <begin position="96"/>
        <end position="116"/>
    </location>
</feature>
<feature type="transmembrane region" description="Helical" evidence="6">
    <location>
        <begin position="260"/>
        <end position="282"/>
    </location>
</feature>
<keyword evidence="8" id="KW-1185">Reference proteome</keyword>
<evidence type="ECO:0000256" key="2">
    <source>
        <dbReference type="ARBA" id="ARBA00022692"/>
    </source>
</evidence>
<feature type="transmembrane region" description="Helical" evidence="6">
    <location>
        <begin position="288"/>
        <end position="305"/>
    </location>
</feature>
<dbReference type="GO" id="GO:0016020">
    <property type="term" value="C:membrane"/>
    <property type="evidence" value="ECO:0007669"/>
    <property type="project" value="UniProtKB-SubCell"/>
</dbReference>
<keyword evidence="2 6" id="KW-0812">Transmembrane</keyword>